<dbReference type="EMBL" id="CAJOBI010311974">
    <property type="protein sequence ID" value="CAF5171425.1"/>
    <property type="molecule type" value="Genomic_DNA"/>
</dbReference>
<proteinExistence type="predicted"/>
<organism evidence="1 2">
    <name type="scientific">Rotaria magnacalcarata</name>
    <dbReference type="NCBI Taxonomy" id="392030"/>
    <lineage>
        <taxon>Eukaryota</taxon>
        <taxon>Metazoa</taxon>
        <taxon>Spiralia</taxon>
        <taxon>Gnathifera</taxon>
        <taxon>Rotifera</taxon>
        <taxon>Eurotatoria</taxon>
        <taxon>Bdelloidea</taxon>
        <taxon>Philodinida</taxon>
        <taxon>Philodinidae</taxon>
        <taxon>Rotaria</taxon>
    </lineage>
</organism>
<sequence>TTDKRNLEHVTWSRTGQLFIRPFGSGTDQATKATSEVHINNLQNITTENNILQLYLRHCVRSTYYTSFIKCNDKYCVHCSRYPICATKTMSLLRAGGGYIPWPTMTYSNKHYDTFLQRAYAILFGERNLYPDEHLLSGPKVTCSKCKLPYVFLSKADEERHNQWIHAPTQELKRSSTGVNKIVKRKRSLSPEY</sequence>
<evidence type="ECO:0000313" key="1">
    <source>
        <dbReference type="EMBL" id="CAF5171425.1"/>
    </source>
</evidence>
<gene>
    <name evidence="1" type="ORF">SMN809_LOCUS65754</name>
</gene>
<comment type="caution">
    <text evidence="1">The sequence shown here is derived from an EMBL/GenBank/DDBJ whole genome shotgun (WGS) entry which is preliminary data.</text>
</comment>
<dbReference type="AlphaFoldDB" id="A0A8S3GTG5"/>
<evidence type="ECO:0000313" key="2">
    <source>
        <dbReference type="Proteomes" id="UP000676336"/>
    </source>
</evidence>
<feature type="non-terminal residue" evidence="1">
    <location>
        <position position="1"/>
    </location>
</feature>
<protein>
    <submittedName>
        <fullName evidence="1">Uncharacterized protein</fullName>
    </submittedName>
</protein>
<reference evidence="1" key="1">
    <citation type="submission" date="2021-02" db="EMBL/GenBank/DDBJ databases">
        <authorList>
            <person name="Nowell W R."/>
        </authorList>
    </citation>
    <scope>NUCLEOTIDE SEQUENCE</scope>
</reference>
<dbReference type="Proteomes" id="UP000676336">
    <property type="component" value="Unassembled WGS sequence"/>
</dbReference>
<name>A0A8S3GTG5_9BILA</name>
<accession>A0A8S3GTG5</accession>